<keyword evidence="11" id="KW-1185">Reference proteome</keyword>
<organism evidence="10 11">
    <name type="scientific">Cocleimonas flava</name>
    <dbReference type="NCBI Taxonomy" id="634765"/>
    <lineage>
        <taxon>Bacteria</taxon>
        <taxon>Pseudomonadati</taxon>
        <taxon>Pseudomonadota</taxon>
        <taxon>Gammaproteobacteria</taxon>
        <taxon>Thiotrichales</taxon>
        <taxon>Thiotrichaceae</taxon>
        <taxon>Cocleimonas</taxon>
    </lineage>
</organism>
<evidence type="ECO:0000313" key="11">
    <source>
        <dbReference type="Proteomes" id="UP000294887"/>
    </source>
</evidence>
<dbReference type="GO" id="GO:0051539">
    <property type="term" value="F:4 iron, 4 sulfur cluster binding"/>
    <property type="evidence" value="ECO:0007669"/>
    <property type="project" value="UniProtKB-KW"/>
</dbReference>
<dbReference type="Pfam" id="PF03167">
    <property type="entry name" value="UDG"/>
    <property type="match status" value="1"/>
</dbReference>
<keyword evidence="5" id="KW-0408">Iron</keyword>
<dbReference type="RefSeq" id="WP_131906655.1">
    <property type="nucleotide sequence ID" value="NZ_BAAAFU010000006.1"/>
</dbReference>
<gene>
    <name evidence="10" type="ORF">EV695_2895</name>
</gene>
<dbReference type="Gene3D" id="3.40.470.10">
    <property type="entry name" value="Uracil-DNA glycosylase-like domain"/>
    <property type="match status" value="1"/>
</dbReference>
<evidence type="ECO:0000256" key="8">
    <source>
        <dbReference type="SAM" id="MobiDB-lite"/>
    </source>
</evidence>
<evidence type="ECO:0000259" key="9">
    <source>
        <dbReference type="SMART" id="SM00986"/>
    </source>
</evidence>
<dbReference type="SUPFAM" id="SSF52141">
    <property type="entry name" value="Uracil-DNA glycosylase-like"/>
    <property type="match status" value="1"/>
</dbReference>
<name>A0A4R1EY05_9GAMM</name>
<evidence type="ECO:0000256" key="3">
    <source>
        <dbReference type="ARBA" id="ARBA00022763"/>
    </source>
</evidence>
<dbReference type="PANTHER" id="PTHR33693">
    <property type="entry name" value="TYPE-5 URACIL-DNA GLYCOSYLASE"/>
    <property type="match status" value="1"/>
</dbReference>
<keyword evidence="1" id="KW-0004">4Fe-4S</keyword>
<dbReference type="Proteomes" id="UP000294887">
    <property type="component" value="Unassembled WGS sequence"/>
</dbReference>
<comment type="caution">
    <text evidence="10">The sequence shown here is derived from an EMBL/GenBank/DDBJ whole genome shotgun (WGS) entry which is preliminary data.</text>
</comment>
<dbReference type="OrthoDB" id="5290748at2"/>
<reference evidence="10 11" key="1">
    <citation type="submission" date="2019-03" db="EMBL/GenBank/DDBJ databases">
        <title>Genomic Encyclopedia of Type Strains, Phase IV (KMG-IV): sequencing the most valuable type-strain genomes for metagenomic binning, comparative biology and taxonomic classification.</title>
        <authorList>
            <person name="Goeker M."/>
        </authorList>
    </citation>
    <scope>NUCLEOTIDE SEQUENCE [LARGE SCALE GENOMIC DNA]</scope>
    <source>
        <strain evidence="10 11">DSM 24830</strain>
    </source>
</reference>
<feature type="compositionally biased region" description="Polar residues" evidence="8">
    <location>
        <begin position="57"/>
        <end position="66"/>
    </location>
</feature>
<dbReference type="GO" id="GO:0097506">
    <property type="term" value="F:deaminated base DNA N-glycosylase activity"/>
    <property type="evidence" value="ECO:0007669"/>
    <property type="project" value="UniProtKB-ARBA"/>
</dbReference>
<protein>
    <submittedName>
        <fullName evidence="10">DNA polymerase</fullName>
    </submittedName>
</protein>
<dbReference type="InterPro" id="IPR036895">
    <property type="entry name" value="Uracil-DNA_glycosylase-like_sf"/>
</dbReference>
<feature type="region of interest" description="Disordered" evidence="8">
    <location>
        <begin position="35"/>
        <end position="97"/>
    </location>
</feature>
<keyword evidence="2" id="KW-0479">Metal-binding</keyword>
<dbReference type="PANTHER" id="PTHR33693:SF1">
    <property type="entry name" value="TYPE-4 URACIL-DNA GLYCOSYLASE"/>
    <property type="match status" value="1"/>
</dbReference>
<keyword evidence="6" id="KW-0411">Iron-sulfur</keyword>
<evidence type="ECO:0000313" key="10">
    <source>
        <dbReference type="EMBL" id="TCJ84932.1"/>
    </source>
</evidence>
<dbReference type="InterPro" id="IPR005122">
    <property type="entry name" value="Uracil-DNA_glycosylase-like"/>
</dbReference>
<feature type="domain" description="Uracil-DNA glycosylase-like" evidence="9">
    <location>
        <begin position="132"/>
        <end position="281"/>
    </location>
</feature>
<dbReference type="SMART" id="SM00986">
    <property type="entry name" value="UDG"/>
    <property type="match status" value="1"/>
</dbReference>
<evidence type="ECO:0000256" key="2">
    <source>
        <dbReference type="ARBA" id="ARBA00022723"/>
    </source>
</evidence>
<feature type="compositionally biased region" description="Low complexity" evidence="8">
    <location>
        <begin position="36"/>
        <end position="52"/>
    </location>
</feature>
<keyword evidence="3" id="KW-0227">DNA damage</keyword>
<keyword evidence="7" id="KW-0234">DNA repair</keyword>
<dbReference type="GO" id="GO:0046872">
    <property type="term" value="F:metal ion binding"/>
    <property type="evidence" value="ECO:0007669"/>
    <property type="project" value="UniProtKB-KW"/>
</dbReference>
<evidence type="ECO:0000256" key="4">
    <source>
        <dbReference type="ARBA" id="ARBA00022801"/>
    </source>
</evidence>
<evidence type="ECO:0000256" key="1">
    <source>
        <dbReference type="ARBA" id="ARBA00022485"/>
    </source>
</evidence>
<dbReference type="GO" id="GO:0006281">
    <property type="term" value="P:DNA repair"/>
    <property type="evidence" value="ECO:0007669"/>
    <property type="project" value="UniProtKB-KW"/>
</dbReference>
<dbReference type="AlphaFoldDB" id="A0A4R1EY05"/>
<dbReference type="CDD" id="cd10030">
    <property type="entry name" value="UDG-F4_TTUDGA_SPO1dp_like"/>
    <property type="match status" value="1"/>
</dbReference>
<keyword evidence="4" id="KW-0378">Hydrolase</keyword>
<dbReference type="InterPro" id="IPR051536">
    <property type="entry name" value="UDG_Type-4/5"/>
</dbReference>
<dbReference type="SMART" id="SM00987">
    <property type="entry name" value="UreE_C"/>
    <property type="match status" value="1"/>
</dbReference>
<proteinExistence type="predicted"/>
<evidence type="ECO:0000256" key="5">
    <source>
        <dbReference type="ARBA" id="ARBA00023004"/>
    </source>
</evidence>
<sequence length="288" mass="31871">MTSPAQLNYLNAMGIPVWVSRELVIDEALLIDEGRSASTSSASTNAAPNQSAERTADNSSGGSNAIENILQDLEQKEDKSRTARARTSEASQAASETIRRITETLESEPTASKQAPTNLPNIFNKTAEHTVYAEGSLDAKWMIIGQNPEFIEHEHGQPYNREEGVLMENMLRAVGIPNPRNDAYLVNVLRNSQQNETDAKVSKAELNVILQECIKQVQPEIIVIVGQLAAQNILHSDEPLARLRGKPFTLPETKIHIVVTYYPSYLLSKPSDKRKAWEDLKLAISLID</sequence>
<evidence type="ECO:0000256" key="6">
    <source>
        <dbReference type="ARBA" id="ARBA00023014"/>
    </source>
</evidence>
<accession>A0A4R1EY05</accession>
<dbReference type="EMBL" id="SMFQ01000004">
    <property type="protein sequence ID" value="TCJ84932.1"/>
    <property type="molecule type" value="Genomic_DNA"/>
</dbReference>
<evidence type="ECO:0000256" key="7">
    <source>
        <dbReference type="ARBA" id="ARBA00023204"/>
    </source>
</evidence>